<evidence type="ECO:0000256" key="3">
    <source>
        <dbReference type="ARBA" id="ARBA00022617"/>
    </source>
</evidence>
<keyword evidence="4 8" id="KW-0479">Metal-binding</keyword>
<dbReference type="GO" id="GO:0016705">
    <property type="term" value="F:oxidoreductase activity, acting on paired donors, with incorporation or reduction of molecular oxygen"/>
    <property type="evidence" value="ECO:0007669"/>
    <property type="project" value="InterPro"/>
</dbReference>
<dbReference type="GO" id="GO:0020037">
    <property type="term" value="F:heme binding"/>
    <property type="evidence" value="ECO:0007669"/>
    <property type="project" value="InterPro"/>
</dbReference>
<dbReference type="PROSITE" id="PS00086">
    <property type="entry name" value="CYTOCHROME_P450"/>
    <property type="match status" value="1"/>
</dbReference>
<keyword evidence="3 8" id="KW-0349">Heme</keyword>
<dbReference type="GO" id="GO:0005506">
    <property type="term" value="F:iron ion binding"/>
    <property type="evidence" value="ECO:0007669"/>
    <property type="project" value="InterPro"/>
</dbReference>
<dbReference type="Proteomes" id="UP000215914">
    <property type="component" value="Chromosome 11"/>
</dbReference>
<evidence type="ECO:0000313" key="13">
    <source>
        <dbReference type="Proteomes" id="UP000215914"/>
    </source>
</evidence>
<name>A0A251T6W2_HELAN</name>
<dbReference type="InterPro" id="IPR002401">
    <property type="entry name" value="Cyt_P450_E_grp-I"/>
</dbReference>
<evidence type="ECO:0000256" key="9">
    <source>
        <dbReference type="RuleBase" id="RU000461"/>
    </source>
</evidence>
<gene>
    <name evidence="12" type="primary">CYP706A2</name>
    <name evidence="12" type="ORF">HannXRQ_Chr11g0324131</name>
    <name evidence="11" type="ORF">HanXRQr2_Chr03g0089621</name>
</gene>
<comment type="cofactor">
    <cofactor evidence="1 8">
        <name>heme</name>
        <dbReference type="ChEBI" id="CHEBI:30413"/>
    </cofactor>
</comment>
<sequence length="556" mass="63171">MNNIKTNKSTKKKKKKKTLSYKCSHRLALLYSQFTAPKMTENKDELAMVVPLVITISIVTLGVLWYKFTLSTSSRSPPLPPGPRSLPVVGYLPFLGRDVHNKFTNMAHTYGPIFKFYLGSKLHVVINTPELAKEVVRDQDETFANRDLTIAASAITYGGQDLVFSKNNATWRNLRKIFVHEVLSNKNLKACSSFRRDEVRKTIKNVFSKIGTNVNISEIAFLTEANVITRMVWDDTSYIGEKGINLGVELQTMASNITKIMGQPNLSDFFPTLAWFDLQGVERNMKNVAKKRDQIFESIIEDRIKSNNKMSPDGIRREGNKDFLQILLDIKDQQGLNITQVKALLSDFMIAGTETTTTLIEWAMANIMRNHKVMKKIQEELVEIVGLNNMVEESHLPKLQYLDTTIKETFRLHPIAPILLPRVPSKDCVVGGYTIPKGCVIFLNVISIHRNPQYWDNPLEFNPERFLANEGTNKWDYNGNDLKFLPFGSGRRLCPGVPLAQKMQMLILASLLHSFDWSLPNGEEHDLSESFGITLKKTKPLIAIPYQRLPDASLYM</sequence>
<evidence type="ECO:0000313" key="12">
    <source>
        <dbReference type="EMBL" id="OTG06877.1"/>
    </source>
</evidence>
<keyword evidence="13" id="KW-1185">Reference proteome</keyword>
<dbReference type="FunFam" id="1.10.630.10:FF:000126">
    <property type="entry name" value="Predicted protein"/>
    <property type="match status" value="1"/>
</dbReference>
<evidence type="ECO:0000256" key="10">
    <source>
        <dbReference type="SAM" id="Phobius"/>
    </source>
</evidence>
<reference evidence="11 13" key="1">
    <citation type="journal article" date="2017" name="Nature">
        <title>The sunflower genome provides insights into oil metabolism, flowering and Asterid evolution.</title>
        <authorList>
            <person name="Badouin H."/>
            <person name="Gouzy J."/>
            <person name="Grassa C.J."/>
            <person name="Murat F."/>
            <person name="Staton S.E."/>
            <person name="Cottret L."/>
            <person name="Lelandais-Briere C."/>
            <person name="Owens G.L."/>
            <person name="Carrere S."/>
            <person name="Mayjonade B."/>
            <person name="Legrand L."/>
            <person name="Gill N."/>
            <person name="Kane N.C."/>
            <person name="Bowers J.E."/>
            <person name="Hubner S."/>
            <person name="Bellec A."/>
            <person name="Berard A."/>
            <person name="Berges H."/>
            <person name="Blanchet N."/>
            <person name="Boniface M.C."/>
            <person name="Brunel D."/>
            <person name="Catrice O."/>
            <person name="Chaidir N."/>
            <person name="Claudel C."/>
            <person name="Donnadieu C."/>
            <person name="Faraut T."/>
            <person name="Fievet G."/>
            <person name="Helmstetter N."/>
            <person name="King M."/>
            <person name="Knapp S.J."/>
            <person name="Lai Z."/>
            <person name="Le Paslier M.C."/>
            <person name="Lippi Y."/>
            <person name="Lorenzon L."/>
            <person name="Mandel J.R."/>
            <person name="Marage G."/>
            <person name="Marchand G."/>
            <person name="Marquand E."/>
            <person name="Bret-Mestries E."/>
            <person name="Morien E."/>
            <person name="Nambeesan S."/>
            <person name="Nguyen T."/>
            <person name="Pegot-Espagnet P."/>
            <person name="Pouilly N."/>
            <person name="Raftis F."/>
            <person name="Sallet E."/>
            <person name="Schiex T."/>
            <person name="Thomas J."/>
            <person name="Vandecasteele C."/>
            <person name="Vares D."/>
            <person name="Vear F."/>
            <person name="Vautrin S."/>
            <person name="Crespi M."/>
            <person name="Mangin B."/>
            <person name="Burke J.M."/>
            <person name="Salse J."/>
            <person name="Munos S."/>
            <person name="Vincourt P."/>
            <person name="Rieseberg L.H."/>
            <person name="Langlade N.B."/>
        </authorList>
    </citation>
    <scope>NUCLEOTIDE SEQUENCE [LARGE SCALE GENOMIC DNA]</scope>
    <source>
        <strain evidence="13">cv. SF193</strain>
        <tissue evidence="11">Leaves</tissue>
    </source>
</reference>
<dbReference type="OMA" id="YDSHRAT"/>
<dbReference type="AlphaFoldDB" id="A0A251T6W2"/>
<evidence type="ECO:0000256" key="4">
    <source>
        <dbReference type="ARBA" id="ARBA00022723"/>
    </source>
</evidence>
<reference evidence="12" key="2">
    <citation type="submission" date="2017-02" db="EMBL/GenBank/DDBJ databases">
        <title>Sunflower complete genome.</title>
        <authorList>
            <person name="Langlade N."/>
            <person name="Munos S."/>
        </authorList>
    </citation>
    <scope>NUCLEOTIDE SEQUENCE [LARGE SCALE GENOMIC DNA]</scope>
    <source>
        <tissue evidence="12">Leaves</tissue>
    </source>
</reference>
<feature type="transmembrane region" description="Helical" evidence="10">
    <location>
        <begin position="46"/>
        <end position="66"/>
    </location>
</feature>
<dbReference type="GO" id="GO:0004497">
    <property type="term" value="F:monooxygenase activity"/>
    <property type="evidence" value="ECO:0007669"/>
    <property type="project" value="UniProtKB-KW"/>
</dbReference>
<proteinExistence type="inferred from homology"/>
<comment type="similarity">
    <text evidence="2 9">Belongs to the cytochrome P450 family.</text>
</comment>
<dbReference type="SUPFAM" id="SSF48264">
    <property type="entry name" value="Cytochrome P450"/>
    <property type="match status" value="1"/>
</dbReference>
<feature type="binding site" description="axial binding residue" evidence="8">
    <location>
        <position position="494"/>
    </location>
    <ligand>
        <name>heme</name>
        <dbReference type="ChEBI" id="CHEBI:30413"/>
    </ligand>
    <ligandPart>
        <name>Fe</name>
        <dbReference type="ChEBI" id="CHEBI:18248"/>
    </ligandPart>
</feature>
<evidence type="ECO:0000256" key="7">
    <source>
        <dbReference type="ARBA" id="ARBA00023033"/>
    </source>
</evidence>
<dbReference type="Gene3D" id="1.10.630.10">
    <property type="entry name" value="Cytochrome P450"/>
    <property type="match status" value="1"/>
</dbReference>
<dbReference type="PANTHER" id="PTHR47951:SF7">
    <property type="entry name" value="FLAVONOID 3',5'-HYDROXYLASE-LIKE ISOFORM X1"/>
    <property type="match status" value="1"/>
</dbReference>
<accession>A0A251T6W2</accession>
<organism evidence="12 13">
    <name type="scientific">Helianthus annuus</name>
    <name type="common">Common sunflower</name>
    <dbReference type="NCBI Taxonomy" id="4232"/>
    <lineage>
        <taxon>Eukaryota</taxon>
        <taxon>Viridiplantae</taxon>
        <taxon>Streptophyta</taxon>
        <taxon>Embryophyta</taxon>
        <taxon>Tracheophyta</taxon>
        <taxon>Spermatophyta</taxon>
        <taxon>Magnoliopsida</taxon>
        <taxon>eudicotyledons</taxon>
        <taxon>Gunneridae</taxon>
        <taxon>Pentapetalae</taxon>
        <taxon>asterids</taxon>
        <taxon>campanulids</taxon>
        <taxon>Asterales</taxon>
        <taxon>Asteraceae</taxon>
        <taxon>Asteroideae</taxon>
        <taxon>Heliantheae alliance</taxon>
        <taxon>Heliantheae</taxon>
        <taxon>Helianthus</taxon>
    </lineage>
</organism>
<keyword evidence="10" id="KW-0472">Membrane</keyword>
<keyword evidence="10" id="KW-0812">Transmembrane</keyword>
<dbReference type="EMBL" id="MNCJ02000318">
    <property type="protein sequence ID" value="KAF5812715.1"/>
    <property type="molecule type" value="Genomic_DNA"/>
</dbReference>
<dbReference type="PRINTS" id="PR00385">
    <property type="entry name" value="P450"/>
</dbReference>
<evidence type="ECO:0000256" key="2">
    <source>
        <dbReference type="ARBA" id="ARBA00010617"/>
    </source>
</evidence>
<dbReference type="InterPro" id="IPR001128">
    <property type="entry name" value="Cyt_P450"/>
</dbReference>
<evidence type="ECO:0000256" key="6">
    <source>
        <dbReference type="ARBA" id="ARBA00023004"/>
    </source>
</evidence>
<keyword evidence="7 9" id="KW-0503">Monooxygenase</keyword>
<keyword evidence="6 8" id="KW-0408">Iron</keyword>
<dbReference type="PRINTS" id="PR00463">
    <property type="entry name" value="EP450I"/>
</dbReference>
<dbReference type="EMBL" id="CM007900">
    <property type="protein sequence ID" value="OTG06877.1"/>
    <property type="molecule type" value="Genomic_DNA"/>
</dbReference>
<evidence type="ECO:0000256" key="1">
    <source>
        <dbReference type="ARBA" id="ARBA00001971"/>
    </source>
</evidence>
<dbReference type="PANTHER" id="PTHR47951">
    <property type="entry name" value="OS08G0547900 PROTEIN"/>
    <property type="match status" value="1"/>
</dbReference>
<dbReference type="STRING" id="4232.A0A251T6W2"/>
<protein>
    <submittedName>
        <fullName evidence="11 12">Cytochrome P450</fullName>
    </submittedName>
</protein>
<keyword evidence="10" id="KW-1133">Transmembrane helix</keyword>
<reference evidence="11" key="3">
    <citation type="submission" date="2020-06" db="EMBL/GenBank/DDBJ databases">
        <title>Helianthus annuus Genome sequencing and assembly Release 2.</title>
        <authorList>
            <person name="Gouzy J."/>
            <person name="Langlade N."/>
            <person name="Munos S."/>
        </authorList>
    </citation>
    <scope>NUCLEOTIDE SEQUENCE</scope>
    <source>
        <tissue evidence="11">Leaves</tissue>
    </source>
</reference>
<dbReference type="InterPro" id="IPR017972">
    <property type="entry name" value="Cyt_P450_CS"/>
</dbReference>
<evidence type="ECO:0000256" key="8">
    <source>
        <dbReference type="PIRSR" id="PIRSR602401-1"/>
    </source>
</evidence>
<keyword evidence="5 9" id="KW-0560">Oxidoreductase</keyword>
<evidence type="ECO:0000256" key="5">
    <source>
        <dbReference type="ARBA" id="ARBA00023002"/>
    </source>
</evidence>
<dbReference type="InParanoid" id="A0A251T6W2"/>
<dbReference type="Pfam" id="PF00067">
    <property type="entry name" value="p450"/>
    <property type="match status" value="1"/>
</dbReference>
<evidence type="ECO:0000313" key="11">
    <source>
        <dbReference type="EMBL" id="KAF5812715.1"/>
    </source>
</evidence>
<dbReference type="InterPro" id="IPR036396">
    <property type="entry name" value="Cyt_P450_sf"/>
</dbReference>
<dbReference type="Gramene" id="mRNA:HanXRQr2_Chr03g0089621">
    <property type="protein sequence ID" value="mRNA:HanXRQr2_Chr03g0089621"/>
    <property type="gene ID" value="HanXRQr2_Chr03g0089621"/>
</dbReference>